<evidence type="ECO:0000256" key="4">
    <source>
        <dbReference type="ARBA" id="ARBA00022857"/>
    </source>
</evidence>
<comment type="cofactor">
    <cofactor evidence="9">
        <name>Mg(2+)</name>
        <dbReference type="ChEBI" id="CHEBI:18420"/>
    </cofactor>
    <cofactor evidence="9">
        <name>Mn(2+)</name>
        <dbReference type="ChEBI" id="CHEBI:29035"/>
    </cofactor>
</comment>
<dbReference type="PANTHER" id="PTHR30525:SF0">
    <property type="entry name" value="1-DEOXY-D-XYLULOSE 5-PHOSPHATE REDUCTOISOMERASE, CHLOROPLASTIC"/>
    <property type="match status" value="1"/>
</dbReference>
<dbReference type="SUPFAM" id="SSF55347">
    <property type="entry name" value="Glyceraldehyde-3-phosphate dehydrogenase-like, C-terminal domain"/>
    <property type="match status" value="1"/>
</dbReference>
<dbReference type="FunFam" id="3.40.50.720:FF:000045">
    <property type="entry name" value="1-deoxy-D-xylulose 5-phosphate reductoisomerase"/>
    <property type="match status" value="1"/>
</dbReference>
<dbReference type="EC" id="1.1.1.267" evidence="9"/>
<feature type="binding site" evidence="9">
    <location>
        <position position="181"/>
    </location>
    <ligand>
        <name>1-deoxy-D-xylulose 5-phosphate</name>
        <dbReference type="ChEBI" id="CHEBI:57792"/>
    </ligand>
</feature>
<keyword evidence="14" id="KW-1185">Reference proteome</keyword>
<evidence type="ECO:0000259" key="10">
    <source>
        <dbReference type="Pfam" id="PF02670"/>
    </source>
</evidence>
<feature type="binding site" evidence="9">
    <location>
        <position position="36"/>
    </location>
    <ligand>
        <name>NADPH</name>
        <dbReference type="ChEBI" id="CHEBI:57783"/>
    </ligand>
</feature>
<feature type="binding site" evidence="9">
    <location>
        <position position="130"/>
    </location>
    <ligand>
        <name>1-deoxy-D-xylulose 5-phosphate</name>
        <dbReference type="ChEBI" id="CHEBI:57792"/>
    </ligand>
</feature>
<organism evidence="13 14">
    <name type="scientific">Catonella morbi ATCC 51271</name>
    <dbReference type="NCBI Taxonomy" id="592026"/>
    <lineage>
        <taxon>Bacteria</taxon>
        <taxon>Bacillati</taxon>
        <taxon>Bacillota</taxon>
        <taxon>Clostridia</taxon>
        <taxon>Lachnospirales</taxon>
        <taxon>Lachnospiraceae</taxon>
        <taxon>Catonella</taxon>
    </lineage>
</organism>
<comment type="similarity">
    <text evidence="2 9">Belongs to the DXR family.</text>
</comment>
<keyword evidence="4 9" id="KW-0521">NADP</keyword>
<evidence type="ECO:0000259" key="11">
    <source>
        <dbReference type="Pfam" id="PF08436"/>
    </source>
</evidence>
<keyword evidence="5 9" id="KW-0560">Oxidoreductase</keyword>
<feature type="binding site" evidence="9">
    <location>
        <position position="131"/>
    </location>
    <ligand>
        <name>NADPH</name>
        <dbReference type="ChEBI" id="CHEBI:57783"/>
    </ligand>
</feature>
<dbReference type="InterPro" id="IPR036169">
    <property type="entry name" value="DXPR_C_sf"/>
</dbReference>
<evidence type="ECO:0000256" key="8">
    <source>
        <dbReference type="ARBA" id="ARBA00048543"/>
    </source>
</evidence>
<feature type="binding site" evidence="9">
    <location>
        <position position="226"/>
    </location>
    <ligand>
        <name>1-deoxy-D-xylulose 5-phosphate</name>
        <dbReference type="ChEBI" id="CHEBI:57792"/>
    </ligand>
</feature>
<evidence type="ECO:0000313" key="14">
    <source>
        <dbReference type="Proteomes" id="UP000018227"/>
    </source>
</evidence>
<dbReference type="EMBL" id="ACIL03000003">
    <property type="protein sequence ID" value="ESL04560.1"/>
    <property type="molecule type" value="Genomic_DNA"/>
</dbReference>
<dbReference type="InterPro" id="IPR036291">
    <property type="entry name" value="NAD(P)-bd_dom_sf"/>
</dbReference>
<evidence type="ECO:0000313" key="13">
    <source>
        <dbReference type="EMBL" id="ESL04560.1"/>
    </source>
</evidence>
<evidence type="ECO:0000256" key="2">
    <source>
        <dbReference type="ARBA" id="ARBA00006825"/>
    </source>
</evidence>
<dbReference type="GO" id="GO:0030145">
    <property type="term" value="F:manganese ion binding"/>
    <property type="evidence" value="ECO:0007669"/>
    <property type="project" value="TreeGrafter"/>
</dbReference>
<comment type="catalytic activity">
    <reaction evidence="8">
        <text>2-C-methyl-D-erythritol 4-phosphate + NADP(+) = 1-deoxy-D-xylulose 5-phosphate + NADPH + H(+)</text>
        <dbReference type="Rhea" id="RHEA:13717"/>
        <dbReference type="ChEBI" id="CHEBI:15378"/>
        <dbReference type="ChEBI" id="CHEBI:57783"/>
        <dbReference type="ChEBI" id="CHEBI:57792"/>
        <dbReference type="ChEBI" id="CHEBI:58262"/>
        <dbReference type="ChEBI" id="CHEBI:58349"/>
        <dbReference type="EC" id="1.1.1.267"/>
    </reaction>
    <physiologicalReaction direction="right-to-left" evidence="8">
        <dbReference type="Rhea" id="RHEA:13719"/>
    </physiologicalReaction>
</comment>
<dbReference type="GO" id="GO:0070402">
    <property type="term" value="F:NADPH binding"/>
    <property type="evidence" value="ECO:0007669"/>
    <property type="project" value="InterPro"/>
</dbReference>
<feature type="binding site" evidence="9">
    <location>
        <position position="157"/>
    </location>
    <ligand>
        <name>1-deoxy-D-xylulose 5-phosphate</name>
        <dbReference type="ChEBI" id="CHEBI:57792"/>
    </ligand>
</feature>
<feature type="binding site" evidence="9">
    <location>
        <position position="12"/>
    </location>
    <ligand>
        <name>NADPH</name>
        <dbReference type="ChEBI" id="CHEBI:57783"/>
    </ligand>
</feature>
<keyword evidence="13" id="KW-0413">Isomerase</keyword>
<dbReference type="GO" id="GO:0016853">
    <property type="term" value="F:isomerase activity"/>
    <property type="evidence" value="ECO:0007669"/>
    <property type="project" value="UniProtKB-KW"/>
</dbReference>
<dbReference type="Gene3D" id="1.10.1740.10">
    <property type="match status" value="1"/>
</dbReference>
<gene>
    <name evidence="9" type="primary">dxr</name>
    <name evidence="13" type="ORF">GCWU0000282_000274</name>
</gene>
<protein>
    <recommendedName>
        <fullName evidence="9">1-deoxy-D-xylulose 5-phosphate reductoisomerase</fullName>
        <shortName evidence="9">DXP reductoisomerase</shortName>
        <ecNumber evidence="9">1.1.1.267</ecNumber>
    </recommendedName>
    <alternativeName>
        <fullName evidence="9">1-deoxyxylulose-5-phosphate reductoisomerase</fullName>
    </alternativeName>
    <alternativeName>
        <fullName evidence="9">2-C-methyl-D-erythritol 4-phosphate synthase</fullName>
    </alternativeName>
</protein>
<evidence type="ECO:0000256" key="9">
    <source>
        <dbReference type="HAMAP-Rule" id="MF_00183"/>
    </source>
</evidence>
<dbReference type="AlphaFoldDB" id="V2ZCA4"/>
<dbReference type="InterPro" id="IPR013512">
    <property type="entry name" value="DXP_reductoisomerase_N"/>
</dbReference>
<keyword evidence="3 9" id="KW-0479">Metal-binding</keyword>
<feature type="binding site" evidence="9">
    <location>
        <position position="10"/>
    </location>
    <ligand>
        <name>NADPH</name>
        <dbReference type="ChEBI" id="CHEBI:57783"/>
    </ligand>
</feature>
<dbReference type="OrthoDB" id="9806546at2"/>
<evidence type="ECO:0000256" key="6">
    <source>
        <dbReference type="ARBA" id="ARBA00023211"/>
    </source>
</evidence>
<comment type="caution">
    <text evidence="13">The sequence shown here is derived from an EMBL/GenBank/DDBJ whole genome shotgun (WGS) entry which is preliminary data.</text>
</comment>
<dbReference type="RefSeq" id="WP_023353178.1">
    <property type="nucleotide sequence ID" value="NZ_KI535366.1"/>
</dbReference>
<dbReference type="Pfam" id="PF08436">
    <property type="entry name" value="DXP_redisom_C"/>
    <property type="match status" value="1"/>
</dbReference>
<dbReference type="HAMAP" id="MF_00183">
    <property type="entry name" value="DXP_reductoisom"/>
    <property type="match status" value="1"/>
</dbReference>
<reference evidence="13 14" key="1">
    <citation type="submission" date="2013-06" db="EMBL/GenBank/DDBJ databases">
        <authorList>
            <person name="Weinstock G."/>
            <person name="Sodergren E."/>
            <person name="Clifton S."/>
            <person name="Fulton L."/>
            <person name="Fulton B."/>
            <person name="Courtney L."/>
            <person name="Fronick C."/>
            <person name="Harrison M."/>
            <person name="Strong C."/>
            <person name="Farmer C."/>
            <person name="Delahaunty K."/>
            <person name="Markovic C."/>
            <person name="Hall O."/>
            <person name="Minx P."/>
            <person name="Tomlinson C."/>
            <person name="Mitreva M."/>
            <person name="Nelson J."/>
            <person name="Hou S."/>
            <person name="Wollam A."/>
            <person name="Pepin K.H."/>
            <person name="Johnson M."/>
            <person name="Bhonagiri V."/>
            <person name="Nash W.E."/>
            <person name="Warren W."/>
            <person name="Chinwalla A."/>
            <person name="Mardis E.R."/>
            <person name="Wilson R.K."/>
        </authorList>
    </citation>
    <scope>NUCLEOTIDE SEQUENCE [LARGE SCALE GENOMIC DNA]</scope>
    <source>
        <strain evidence="13 14">ATCC 51271</strain>
    </source>
</reference>
<comment type="pathway">
    <text evidence="1 9">Isoprenoid biosynthesis; isopentenyl diphosphate biosynthesis via DXP pathway; isopentenyl diphosphate from 1-deoxy-D-xylulose 5-phosphate: step 1/6.</text>
</comment>
<feature type="binding site" evidence="9">
    <location>
        <position position="157"/>
    </location>
    <ligand>
        <name>Mn(2+)</name>
        <dbReference type="ChEBI" id="CHEBI:29035"/>
    </ligand>
</feature>
<dbReference type="Proteomes" id="UP000018227">
    <property type="component" value="Unassembled WGS sequence"/>
</dbReference>
<feature type="binding site" evidence="9">
    <location>
        <position position="226"/>
    </location>
    <ligand>
        <name>Mn(2+)</name>
        <dbReference type="ChEBI" id="CHEBI:29035"/>
    </ligand>
</feature>
<comment type="function">
    <text evidence="9">Catalyzes the NADPH-dependent rearrangement and reduction of 1-deoxy-D-xylulose-5-phosphate (DXP) to 2-C-methyl-D-erythritol 4-phosphate (MEP).</text>
</comment>
<feature type="binding site" evidence="9">
    <location>
        <position position="13"/>
    </location>
    <ligand>
        <name>NADPH</name>
        <dbReference type="ChEBI" id="CHEBI:57783"/>
    </ligand>
</feature>
<accession>V2ZCA4</accession>
<dbReference type="Gene3D" id="3.40.50.720">
    <property type="entry name" value="NAD(P)-binding Rossmann-like Domain"/>
    <property type="match status" value="1"/>
</dbReference>
<feature type="domain" description="1-deoxy-D-xylulose 5-phosphate reductoisomerase C-terminal" evidence="11">
    <location>
        <begin position="151"/>
        <end position="234"/>
    </location>
</feature>
<evidence type="ECO:0000256" key="5">
    <source>
        <dbReference type="ARBA" id="ARBA00023002"/>
    </source>
</evidence>
<feature type="binding site" evidence="9">
    <location>
        <position position="11"/>
    </location>
    <ligand>
        <name>NADPH</name>
        <dbReference type="ChEBI" id="CHEBI:57783"/>
    </ligand>
</feature>
<proteinExistence type="inferred from homology"/>
<feature type="binding site" evidence="9">
    <location>
        <position position="223"/>
    </location>
    <ligand>
        <name>1-deoxy-D-xylulose 5-phosphate</name>
        <dbReference type="ChEBI" id="CHEBI:57792"/>
    </ligand>
</feature>
<dbReference type="eggNOG" id="COG0743">
    <property type="taxonomic scope" value="Bacteria"/>
</dbReference>
<dbReference type="PIRSF" id="PIRSF006205">
    <property type="entry name" value="Dxp_reductismrs"/>
    <property type="match status" value="1"/>
</dbReference>
<keyword evidence="7 9" id="KW-0414">Isoprene biosynthesis</keyword>
<feature type="binding site" evidence="9">
    <location>
        <position position="210"/>
    </location>
    <ligand>
        <name>NADPH</name>
        <dbReference type="ChEBI" id="CHEBI:57783"/>
    </ligand>
</feature>
<dbReference type="NCBIfam" id="NF009114">
    <property type="entry name" value="PRK12464.1"/>
    <property type="match status" value="1"/>
</dbReference>
<comment type="caution">
    <text evidence="9">Lacks conserved residue(s) required for the propagation of feature annotation.</text>
</comment>
<evidence type="ECO:0000259" key="12">
    <source>
        <dbReference type="Pfam" id="PF13288"/>
    </source>
</evidence>
<evidence type="ECO:0000256" key="3">
    <source>
        <dbReference type="ARBA" id="ARBA00022723"/>
    </source>
</evidence>
<dbReference type="GO" id="GO:0051484">
    <property type="term" value="P:isopentenyl diphosphate biosynthetic process, methylerythritol 4-phosphate pathway involved in terpenoid biosynthetic process"/>
    <property type="evidence" value="ECO:0007669"/>
    <property type="project" value="UniProtKB-ARBA"/>
</dbReference>
<dbReference type="SUPFAM" id="SSF69055">
    <property type="entry name" value="1-deoxy-D-xylulose-5-phosphate reductoisomerase, C-terminal domain"/>
    <property type="match status" value="1"/>
</dbReference>
<evidence type="ECO:0000256" key="7">
    <source>
        <dbReference type="ARBA" id="ARBA00023229"/>
    </source>
</evidence>
<keyword evidence="9" id="KW-0460">Magnesium</keyword>
<name>V2ZCA4_9FIRM</name>
<feature type="binding site" evidence="9">
    <location>
        <position position="129"/>
    </location>
    <ligand>
        <name>NADPH</name>
        <dbReference type="ChEBI" id="CHEBI:57783"/>
    </ligand>
</feature>
<feature type="domain" description="DXP reductoisomerase C-terminal" evidence="12">
    <location>
        <begin position="266"/>
        <end position="379"/>
    </location>
</feature>
<dbReference type="InterPro" id="IPR003821">
    <property type="entry name" value="DXP_reductoisomerase"/>
</dbReference>
<dbReference type="PANTHER" id="PTHR30525">
    <property type="entry name" value="1-DEOXY-D-XYLULOSE 5-PHOSPHATE REDUCTOISOMERASE"/>
    <property type="match status" value="1"/>
</dbReference>
<feature type="binding site" evidence="9">
    <location>
        <position position="37"/>
    </location>
    <ligand>
        <name>NADPH</name>
        <dbReference type="ChEBI" id="CHEBI:57783"/>
    </ligand>
</feature>
<dbReference type="Pfam" id="PF13288">
    <property type="entry name" value="DXPR_C"/>
    <property type="match status" value="1"/>
</dbReference>
<dbReference type="UniPathway" id="UPA00056">
    <property type="reaction ID" value="UER00092"/>
</dbReference>
<dbReference type="SUPFAM" id="SSF51735">
    <property type="entry name" value="NAD(P)-binding Rossmann-fold domains"/>
    <property type="match status" value="1"/>
</dbReference>
<dbReference type="GO" id="GO:0030604">
    <property type="term" value="F:1-deoxy-D-xylulose-5-phosphate reductoisomerase activity"/>
    <property type="evidence" value="ECO:0007669"/>
    <property type="project" value="UniProtKB-UniRule"/>
</dbReference>
<keyword evidence="6 9" id="KW-0464">Manganese</keyword>
<dbReference type="HOGENOM" id="CLU_035714_4_0_9"/>
<feature type="binding site" evidence="9">
    <location>
        <position position="204"/>
    </location>
    <ligand>
        <name>1-deoxy-D-xylulose 5-phosphate</name>
        <dbReference type="ChEBI" id="CHEBI:57792"/>
    </ligand>
</feature>
<sequence length="388" mass="42809">MKNIAILGSTGSIGTQTLDIVRLNEDMKVSVLTAYKNINLIFKQILEFCPKLVCIFGIIEAAELKERLETAYSEGKLKSVPEIVTGMEGLIQAASYPDSDIVVTAVVGMLGIRPTIAAINAKKDIALANKETLVCAGHIIMKLAKEKGVNIYPVDSEHSAIFQCLQGKADNKIKKLLLTASGGPFLHTPKEELKNVTLESALKHPNWAMGAKVTIDSSTMVNKGLEVCEARWLFDTEPDKIEVVIQPQSIVHSAVEFEDGSVIAQMGVPDMKLPISYALTYPERRFVSDNYLDLFSISKLDFIKPDLDKFRGLKLAFTAITEGGSLPTVFNAANEVAVALFIQKKIRYLDIVNIIEENLNKHKKIDYPDVDTIEGIQREILESVKTIM</sequence>
<feature type="domain" description="1-deoxy-D-xylulose 5-phosphate reductoisomerase N-terminal" evidence="10">
    <location>
        <begin position="4"/>
        <end position="137"/>
    </location>
</feature>
<feature type="binding site" evidence="9">
    <location>
        <position position="222"/>
    </location>
    <ligand>
        <name>1-deoxy-D-xylulose 5-phosphate</name>
        <dbReference type="ChEBI" id="CHEBI:57792"/>
    </ligand>
</feature>
<feature type="binding site" evidence="9">
    <location>
        <position position="217"/>
    </location>
    <ligand>
        <name>1-deoxy-D-xylulose 5-phosphate</name>
        <dbReference type="ChEBI" id="CHEBI:57792"/>
    </ligand>
</feature>
<dbReference type="InterPro" id="IPR026877">
    <property type="entry name" value="DXPR_C"/>
</dbReference>
<feature type="binding site" evidence="9">
    <location>
        <position position="156"/>
    </location>
    <ligand>
        <name>1-deoxy-D-xylulose 5-phosphate</name>
        <dbReference type="ChEBI" id="CHEBI:57792"/>
    </ligand>
</feature>
<dbReference type="STRING" id="592026.GCWU0000282_000274"/>
<evidence type="ECO:0000256" key="1">
    <source>
        <dbReference type="ARBA" id="ARBA00005094"/>
    </source>
</evidence>
<feature type="binding site" evidence="9">
    <location>
        <position position="155"/>
    </location>
    <ligand>
        <name>Mn(2+)</name>
        <dbReference type="ChEBI" id="CHEBI:29035"/>
    </ligand>
</feature>
<dbReference type="NCBIfam" id="TIGR00243">
    <property type="entry name" value="Dxr"/>
    <property type="match status" value="1"/>
</dbReference>
<dbReference type="Pfam" id="PF02670">
    <property type="entry name" value="DXP_reductoisom"/>
    <property type="match status" value="1"/>
</dbReference>
<dbReference type="InterPro" id="IPR013644">
    <property type="entry name" value="DXP_reductoisomerase_C"/>
</dbReference>